<dbReference type="GO" id="GO:0000272">
    <property type="term" value="P:polysaccharide catabolic process"/>
    <property type="evidence" value="ECO:0007669"/>
    <property type="project" value="UniProtKB-KW"/>
</dbReference>
<name>B9XKJ7_PEDPL</name>
<evidence type="ECO:0000259" key="7">
    <source>
        <dbReference type="Pfam" id="PF02927"/>
    </source>
</evidence>
<keyword evidence="2 8" id="KW-0378">Hydrolase</keyword>
<dbReference type="InterPro" id="IPR004197">
    <property type="entry name" value="Cellulase_Ig-like"/>
</dbReference>
<dbReference type="RefSeq" id="WP_007416340.1">
    <property type="nucleotide sequence ID" value="NZ_ABOX02000025.1"/>
</dbReference>
<keyword evidence="3" id="KW-0119">Carbohydrate metabolism</keyword>
<dbReference type="AlphaFoldDB" id="B9XKJ7"/>
<dbReference type="PANTHER" id="PTHR22298">
    <property type="entry name" value="ENDO-1,4-BETA-GLUCANASE"/>
    <property type="match status" value="1"/>
</dbReference>
<sequence precursor="true">MNWSICRNLFKNVGLLISFSTVFVTVSLHAEIYIRVNQVGYQTQDIKSAMAFGSESLPETFSVVEQGSGKAVYQGKPASIAGKWGQFTNHAELDFSSVKSPGCYVLQMGDAKSQPFSIAANTFGELPDELLEFMRQQRCGYNPFLDVVCHRMDGRTAFGPMTNGTYMDAHGGWHDAGDLLKYLLTSGNATAQMLLAYKLNPHCSQDHFNALGQPGTNGIPDVLDEAHWGLEWMLRLHPAPDQLYHQVADDRDHTGFRLPHEEIADYGWGKGSYRVVYYADGKPQGLKQYKSESTGIANLAGRYAAAMALAYQIWKDDAQQKEFAERCLKAGIEVYQLGRAKEGVQQGNSYSAPYRYAETTWADDMEWGAAELFRATGKKYYLNDAKRYATMIQSESWMGQEQTGHYQYYPFMNVGHFALYDSVDKKFKKVLAGYYRDGIERCMGMGQRSPYRIGVPFIWCSNNLTTALATQILMYERMTGDLRYHRFMLAQRDWLLGRNPWGISMFTGIPEKGVYPHDVHLQTTKLTGRSVRGGLVDGPVYNRIFKSLKGVYINEPDPFAPFQDELAVYHDSIHDYSTNEPTMDGTASAVLLWAICAAQN</sequence>
<dbReference type="OrthoDB" id="9758662at2"/>
<dbReference type="Pfam" id="PF02927">
    <property type="entry name" value="CelD_N"/>
    <property type="match status" value="1"/>
</dbReference>
<dbReference type="InterPro" id="IPR012341">
    <property type="entry name" value="6hp_glycosidase-like_sf"/>
</dbReference>
<organism evidence="8 9">
    <name type="scientific">Pedosphaera parvula (strain Ellin514)</name>
    <dbReference type="NCBI Taxonomy" id="320771"/>
    <lineage>
        <taxon>Bacteria</taxon>
        <taxon>Pseudomonadati</taxon>
        <taxon>Verrucomicrobiota</taxon>
        <taxon>Pedosphaerae</taxon>
        <taxon>Pedosphaerales</taxon>
        <taxon>Pedosphaeraceae</taxon>
        <taxon>Pedosphaera</taxon>
    </lineage>
</organism>
<feature type="domain" description="Glycoside hydrolase family 9" evidence="6">
    <location>
        <begin position="124"/>
        <end position="591"/>
    </location>
</feature>
<dbReference type="Gene3D" id="2.60.40.10">
    <property type="entry name" value="Immunoglobulins"/>
    <property type="match status" value="1"/>
</dbReference>
<dbReference type="Pfam" id="PF00759">
    <property type="entry name" value="Glyco_hydro_9"/>
    <property type="match status" value="1"/>
</dbReference>
<dbReference type="SUPFAM" id="SSF48208">
    <property type="entry name" value="Six-hairpin glycosidases"/>
    <property type="match status" value="1"/>
</dbReference>
<keyword evidence="9" id="KW-1185">Reference proteome</keyword>
<dbReference type="CDD" id="cd02850">
    <property type="entry name" value="E_set_Cellulase_N"/>
    <property type="match status" value="1"/>
</dbReference>
<keyword evidence="5" id="KW-0624">Polysaccharide degradation</keyword>
<evidence type="ECO:0000256" key="2">
    <source>
        <dbReference type="ARBA" id="ARBA00022801"/>
    </source>
</evidence>
<dbReference type="InterPro" id="IPR008928">
    <property type="entry name" value="6-hairpin_glycosidase_sf"/>
</dbReference>
<dbReference type="Proteomes" id="UP000003688">
    <property type="component" value="Unassembled WGS sequence"/>
</dbReference>
<dbReference type="Gene3D" id="1.50.10.10">
    <property type="match status" value="1"/>
</dbReference>
<dbReference type="SUPFAM" id="SSF81296">
    <property type="entry name" value="E set domains"/>
    <property type="match status" value="1"/>
</dbReference>
<dbReference type="InterPro" id="IPR001701">
    <property type="entry name" value="Glyco_hydro_9"/>
</dbReference>
<evidence type="ECO:0000256" key="4">
    <source>
        <dbReference type="ARBA" id="ARBA00023295"/>
    </source>
</evidence>
<comment type="caution">
    <text evidence="8">The sequence shown here is derived from an EMBL/GenBank/DDBJ whole genome shotgun (WGS) entry which is preliminary data.</text>
</comment>
<dbReference type="EMBL" id="ABOX02000025">
    <property type="protein sequence ID" value="EEF59667.1"/>
    <property type="molecule type" value="Genomic_DNA"/>
</dbReference>
<dbReference type="InterPro" id="IPR014756">
    <property type="entry name" value="Ig_E-set"/>
</dbReference>
<evidence type="ECO:0000313" key="9">
    <source>
        <dbReference type="Proteomes" id="UP000003688"/>
    </source>
</evidence>
<evidence type="ECO:0000256" key="1">
    <source>
        <dbReference type="ARBA" id="ARBA00007072"/>
    </source>
</evidence>
<evidence type="ECO:0000259" key="6">
    <source>
        <dbReference type="Pfam" id="PF00759"/>
    </source>
</evidence>
<proteinExistence type="inferred from homology"/>
<accession>B9XKJ7</accession>
<protein>
    <submittedName>
        <fullName evidence="8">Glycoside hydrolase family 9</fullName>
    </submittedName>
</protein>
<gene>
    <name evidence="8" type="ORF">Cflav_PD2656</name>
</gene>
<feature type="domain" description="Cellulase Ig-like" evidence="7">
    <location>
        <begin position="33"/>
        <end position="112"/>
    </location>
</feature>
<evidence type="ECO:0000256" key="5">
    <source>
        <dbReference type="ARBA" id="ARBA00023326"/>
    </source>
</evidence>
<reference evidence="8 9" key="1">
    <citation type="journal article" date="2011" name="J. Bacteriol.">
        <title>Genome sequence of 'Pedosphaera parvula' Ellin514, an aerobic Verrucomicrobial isolate from pasture soil.</title>
        <authorList>
            <person name="Kant R."/>
            <person name="van Passel M.W."/>
            <person name="Sangwan P."/>
            <person name="Palva A."/>
            <person name="Lucas S."/>
            <person name="Copeland A."/>
            <person name="Lapidus A."/>
            <person name="Glavina Del Rio T."/>
            <person name="Dalin E."/>
            <person name="Tice H."/>
            <person name="Bruce D."/>
            <person name="Goodwin L."/>
            <person name="Pitluck S."/>
            <person name="Chertkov O."/>
            <person name="Larimer F.W."/>
            <person name="Land M.L."/>
            <person name="Hauser L."/>
            <person name="Brettin T.S."/>
            <person name="Detter J.C."/>
            <person name="Han S."/>
            <person name="de Vos W.M."/>
            <person name="Janssen P.H."/>
            <person name="Smidt H."/>
        </authorList>
    </citation>
    <scope>NUCLEOTIDE SEQUENCE [LARGE SCALE GENOMIC DNA]</scope>
    <source>
        <strain evidence="8 9">Ellin514</strain>
    </source>
</reference>
<evidence type="ECO:0000313" key="8">
    <source>
        <dbReference type="EMBL" id="EEF59667.1"/>
    </source>
</evidence>
<evidence type="ECO:0000256" key="3">
    <source>
        <dbReference type="ARBA" id="ARBA00023277"/>
    </source>
</evidence>
<keyword evidence="4" id="KW-0326">Glycosidase</keyword>
<dbReference type="InterPro" id="IPR013783">
    <property type="entry name" value="Ig-like_fold"/>
</dbReference>
<dbReference type="GO" id="GO:0008810">
    <property type="term" value="F:cellulase activity"/>
    <property type="evidence" value="ECO:0007669"/>
    <property type="project" value="InterPro"/>
</dbReference>
<dbReference type="STRING" id="320771.Cflav_PD2656"/>
<comment type="similarity">
    <text evidence="1">Belongs to the glycosyl hydrolase 9 (cellulase E) family.</text>
</comment>